<dbReference type="Pfam" id="PF00293">
    <property type="entry name" value="NUDIX"/>
    <property type="match status" value="1"/>
</dbReference>
<feature type="binding site" evidence="3">
    <location>
        <position position="514"/>
    </location>
    <ligand>
        <name>Mg(2+)</name>
        <dbReference type="ChEBI" id="CHEBI:18420"/>
        <label>1</label>
    </ligand>
</feature>
<dbReference type="RefSeq" id="WP_148818498.1">
    <property type="nucleotide sequence ID" value="NZ_CP043046.1"/>
</dbReference>
<evidence type="ECO:0000256" key="2">
    <source>
        <dbReference type="ARBA" id="ARBA00022801"/>
    </source>
</evidence>
<dbReference type="KEGG" id="pacr:FXN63_25900"/>
<evidence type="ECO:0000256" key="1">
    <source>
        <dbReference type="ARBA" id="ARBA00010702"/>
    </source>
</evidence>
<keyword evidence="2" id="KW-0378">Hydrolase</keyword>
<feature type="binding site" evidence="3">
    <location>
        <position position="754"/>
    </location>
    <ligand>
        <name>Mg(2+)</name>
        <dbReference type="ChEBI" id="CHEBI:18420"/>
        <label>1</label>
    </ligand>
</feature>
<dbReference type="PROSITE" id="PS51462">
    <property type="entry name" value="NUDIX"/>
    <property type="match status" value="1"/>
</dbReference>
<dbReference type="EMBL" id="CP043046">
    <property type="protein sequence ID" value="QEI08906.1"/>
    <property type="molecule type" value="Genomic_DNA"/>
</dbReference>
<dbReference type="Proteomes" id="UP000325161">
    <property type="component" value="Chromosome"/>
</dbReference>
<dbReference type="AlphaFoldDB" id="A0A5C0B4Y2"/>
<protein>
    <submittedName>
        <fullName evidence="5">NUDIX domain-containing protein</fullName>
    </submittedName>
</protein>
<comment type="similarity">
    <text evidence="1">Belongs to the ADP-ribosylglycohydrolase family.</text>
</comment>
<keyword evidence="6" id="KW-1185">Reference proteome</keyword>
<dbReference type="SUPFAM" id="SSF101478">
    <property type="entry name" value="ADP-ribosylglycohydrolase"/>
    <property type="match status" value="1"/>
</dbReference>
<dbReference type="InterPro" id="IPR050792">
    <property type="entry name" value="ADP-ribosylglycohydrolase"/>
</dbReference>
<evidence type="ECO:0000313" key="6">
    <source>
        <dbReference type="Proteomes" id="UP000325161"/>
    </source>
</evidence>
<accession>A0A5C0B4Y2</accession>
<feature type="binding site" evidence="3">
    <location>
        <position position="515"/>
    </location>
    <ligand>
        <name>Mg(2+)</name>
        <dbReference type="ChEBI" id="CHEBI:18420"/>
        <label>1</label>
    </ligand>
</feature>
<dbReference type="Pfam" id="PF03747">
    <property type="entry name" value="ADP_ribosyl_GH"/>
    <property type="match status" value="1"/>
</dbReference>
<dbReference type="InterPro" id="IPR036705">
    <property type="entry name" value="Ribosyl_crysJ1_sf"/>
</dbReference>
<evidence type="ECO:0000256" key="3">
    <source>
        <dbReference type="PIRSR" id="PIRSR605502-1"/>
    </source>
</evidence>
<keyword evidence="3" id="KW-0460">Magnesium</keyword>
<keyword evidence="3" id="KW-0479">Metal-binding</keyword>
<dbReference type="Gene3D" id="3.90.79.10">
    <property type="entry name" value="Nucleoside Triphosphate Pyrophosphohydrolase"/>
    <property type="match status" value="1"/>
</dbReference>
<dbReference type="SUPFAM" id="SSF55811">
    <property type="entry name" value="Nudix"/>
    <property type="match status" value="1"/>
</dbReference>
<dbReference type="InterPro" id="IPR020084">
    <property type="entry name" value="NUDIX_hydrolase_CS"/>
</dbReference>
<feature type="binding site" evidence="3">
    <location>
        <position position="516"/>
    </location>
    <ligand>
        <name>Mg(2+)</name>
        <dbReference type="ChEBI" id="CHEBI:18420"/>
        <label>1</label>
    </ligand>
</feature>
<dbReference type="InterPro" id="IPR005502">
    <property type="entry name" value="Ribosyl_crysJ1"/>
</dbReference>
<evidence type="ECO:0000259" key="4">
    <source>
        <dbReference type="PROSITE" id="PS51462"/>
    </source>
</evidence>
<dbReference type="InterPro" id="IPR000086">
    <property type="entry name" value="NUDIX_hydrolase_dom"/>
</dbReference>
<dbReference type="InterPro" id="IPR015797">
    <property type="entry name" value="NUDIX_hydrolase-like_dom_sf"/>
</dbReference>
<feature type="domain" description="Nudix hydrolase" evidence="4">
    <location>
        <begin position="130"/>
        <end position="257"/>
    </location>
</feature>
<organism evidence="5 6">
    <name type="scientific">Pigmentiphaga aceris</name>
    <dbReference type="NCBI Taxonomy" id="1940612"/>
    <lineage>
        <taxon>Bacteria</taxon>
        <taxon>Pseudomonadati</taxon>
        <taxon>Pseudomonadota</taxon>
        <taxon>Betaproteobacteria</taxon>
        <taxon>Burkholderiales</taxon>
        <taxon>Alcaligenaceae</taxon>
        <taxon>Pigmentiphaga</taxon>
    </lineage>
</organism>
<name>A0A5C0B4Y2_9BURK</name>
<dbReference type="PANTHER" id="PTHR16222:SF24">
    <property type="entry name" value="ADP-RIBOSYLHYDROLASE ARH3"/>
    <property type="match status" value="1"/>
</dbReference>
<proteinExistence type="inferred from homology"/>
<dbReference type="PANTHER" id="PTHR16222">
    <property type="entry name" value="ADP-RIBOSYLGLYCOHYDROLASE"/>
    <property type="match status" value="1"/>
</dbReference>
<dbReference type="PROSITE" id="PS00893">
    <property type="entry name" value="NUDIX_BOX"/>
    <property type="match status" value="1"/>
</dbReference>
<feature type="binding site" evidence="3">
    <location>
        <position position="752"/>
    </location>
    <ligand>
        <name>Mg(2+)</name>
        <dbReference type="ChEBI" id="CHEBI:18420"/>
        <label>1</label>
    </ligand>
</feature>
<dbReference type="OrthoDB" id="487531at2"/>
<dbReference type="Gene3D" id="1.10.4080.10">
    <property type="entry name" value="ADP-ribosylation/Crystallin J1"/>
    <property type="match status" value="1"/>
</dbReference>
<feature type="binding site" evidence="3">
    <location>
        <position position="755"/>
    </location>
    <ligand>
        <name>Mg(2+)</name>
        <dbReference type="ChEBI" id="CHEBI:18420"/>
        <label>1</label>
    </ligand>
</feature>
<evidence type="ECO:0000313" key="5">
    <source>
        <dbReference type="EMBL" id="QEI08906.1"/>
    </source>
</evidence>
<sequence>MWLMTRIGFFSVVQKPDNQHLTIRSRHRDDLTRLRQHYLPSLTDSQSQPGSEYPWRAKATHDAFAKALALIAKDIDYPVVQDELSHSLGASRAAAGGKAWSMLSGTTDDAQIPAASPWDGLPWSAAMPAGKAVAYGAVIMDARGNLLLREVKNHYDGYVWTFAKGRPDPGETPRQTALREVFEETGVVARILTPVPGEFLGGTTINRYFLMLATPDVTLAFDNAETSSLCWATPDQARERLGLTTNATGRKRDLAVLEAALACLPQPLASPIASREDWKTRPMPALRRSISIPRNIGHEFDETDMADIRCGLLPKEMEDKWFVYYEDGVLYLHRSWTGNCIYRVNFAQFADGWRATAVDINMHPRQHNMADATSEAGLARLFTWLDMLCRRGAAERRKTVSDKPVTDHAVKSASDVASGDVSATTAAMNIALGAMTSGHSASSSGETSIEASQTQLATPAILRKRFLGCLLGGAVGDALGAPVEFMKRAEILHRFGPDGITDYAPAYGGLGTITDDTQMTLFTAEGLLRAWVRGAFKGITTYPGVVAHAYLRWLHTQGEQGECDVVFGEDKSGWLFGHHALHARRAPGHTCLSSLRDMPSLGVPAKNNSKGCGGVMRMAPVGLFAQRFEQLPQLTFEIGTELAALTHGHPTGSLTGGVFAVLVQAAVGGASWTDALDIAKACLRAAPTHQETLAAIEHAERLAASGRPSQDAIAELGQGWVAEEALAISIYCALVAIDFKHGVVMAVNHDGDSDSTGSMVGNLLGAKWGVDAIPSHWLAQLELSDVIAELAGDLYDFADWDVGEYAKDSVRNQKTWDKYPGF</sequence>
<gene>
    <name evidence="5" type="ORF">FXN63_25900</name>
</gene>
<reference evidence="5 6" key="1">
    <citation type="submission" date="2019-08" db="EMBL/GenBank/DDBJ databases">
        <title>Amphibian skin-associated Pigmentiphaga: genome sequence and occurrence across geography and hosts.</title>
        <authorList>
            <person name="Bletz M.C."/>
            <person name="Bunk B."/>
            <person name="Sproeer C."/>
            <person name="Biwer P."/>
            <person name="Reiter S."/>
            <person name="Rabemananjara F.C.E."/>
            <person name="Schulz S."/>
            <person name="Overmann J."/>
            <person name="Vences M."/>
        </authorList>
    </citation>
    <scope>NUCLEOTIDE SEQUENCE [LARGE SCALE GENOMIC DNA]</scope>
    <source>
        <strain evidence="5 6">Mada1488</strain>
    </source>
</reference>
<dbReference type="GO" id="GO:0016787">
    <property type="term" value="F:hydrolase activity"/>
    <property type="evidence" value="ECO:0007669"/>
    <property type="project" value="UniProtKB-KW"/>
</dbReference>
<comment type="cofactor">
    <cofactor evidence="3">
        <name>Mg(2+)</name>
        <dbReference type="ChEBI" id="CHEBI:18420"/>
    </cofactor>
    <text evidence="3">Binds 2 magnesium ions per subunit.</text>
</comment>
<dbReference type="GO" id="GO:0046872">
    <property type="term" value="F:metal ion binding"/>
    <property type="evidence" value="ECO:0007669"/>
    <property type="project" value="UniProtKB-KW"/>
</dbReference>